<proteinExistence type="predicted"/>
<dbReference type="AlphaFoldDB" id="A0A9W4CZD0"/>
<sequence>MTYEGEEKNDQFNVNQDAFFIDRQYHQTGQAQTSKNNTQSKTCYICGKEECRSWRHTNVERERYKAKLRASLKEKLGSQFFDSNCFKKQYHQYIVDCEGDDESYADSDEF</sequence>
<evidence type="ECO:0000313" key="1">
    <source>
        <dbReference type="EMBL" id="CAD6501358.1"/>
    </source>
</evidence>
<evidence type="ECO:0000313" key="2">
    <source>
        <dbReference type="Proteomes" id="UP000683417"/>
    </source>
</evidence>
<accession>A0A9W4CZD0</accession>
<organism evidence="1 2">
    <name type="scientific">Blumeria graminis f. sp. triticale</name>
    <dbReference type="NCBI Taxonomy" id="1689686"/>
    <lineage>
        <taxon>Eukaryota</taxon>
        <taxon>Fungi</taxon>
        <taxon>Dikarya</taxon>
        <taxon>Ascomycota</taxon>
        <taxon>Pezizomycotina</taxon>
        <taxon>Leotiomycetes</taxon>
        <taxon>Erysiphales</taxon>
        <taxon>Erysiphaceae</taxon>
        <taxon>Blumeria</taxon>
    </lineage>
</organism>
<comment type="caution">
    <text evidence="1">The sequence shown here is derived from an EMBL/GenBank/DDBJ whole genome shotgun (WGS) entry which is preliminary data.</text>
</comment>
<protein>
    <submittedName>
        <fullName evidence="1">BgTH12-01610</fullName>
    </submittedName>
</protein>
<dbReference type="Proteomes" id="UP000683417">
    <property type="component" value="Unassembled WGS sequence"/>
</dbReference>
<dbReference type="EMBL" id="CAJHIT010000005">
    <property type="protein sequence ID" value="CAD6501358.1"/>
    <property type="molecule type" value="Genomic_DNA"/>
</dbReference>
<name>A0A9W4CZD0_BLUGR</name>
<gene>
    <name evidence="1" type="ORF">BGTH12_LOCUS2716</name>
</gene>
<reference evidence="1" key="1">
    <citation type="submission" date="2020-10" db="EMBL/GenBank/DDBJ databases">
        <authorList>
            <person name="Muller C M."/>
        </authorList>
    </citation>
    <scope>NUCLEOTIDE SEQUENCE</scope>
    <source>
        <strain evidence="1">THUN-12</strain>
    </source>
</reference>